<organism evidence="1">
    <name type="scientific">Solanum lycopersicum</name>
    <name type="common">Tomato</name>
    <name type="synonym">Lycopersicon esculentum</name>
    <dbReference type="NCBI Taxonomy" id="4081"/>
    <lineage>
        <taxon>Eukaryota</taxon>
        <taxon>Viridiplantae</taxon>
        <taxon>Streptophyta</taxon>
        <taxon>Embryophyta</taxon>
        <taxon>Tracheophyta</taxon>
        <taxon>Spermatophyta</taxon>
        <taxon>Magnoliopsida</taxon>
        <taxon>eudicotyledons</taxon>
        <taxon>Gunneridae</taxon>
        <taxon>Pentapetalae</taxon>
        <taxon>asterids</taxon>
        <taxon>lamiids</taxon>
        <taxon>Solanales</taxon>
        <taxon>Solanaceae</taxon>
        <taxon>Solanoideae</taxon>
        <taxon>Solaneae</taxon>
        <taxon>Solanum</taxon>
        <taxon>Solanum subgen. Lycopersicon</taxon>
    </lineage>
</organism>
<dbReference type="PaxDb" id="4081-Solyc12g096210.1.1"/>
<dbReference type="Proteomes" id="UP000004994">
    <property type="component" value="Chromosome 12"/>
</dbReference>
<reference evidence="1" key="1">
    <citation type="journal article" date="2012" name="Nature">
        <title>The tomato genome sequence provides insights into fleshy fruit evolution.</title>
        <authorList>
            <consortium name="Tomato Genome Consortium"/>
        </authorList>
    </citation>
    <scope>NUCLEOTIDE SEQUENCE [LARGE SCALE GENOMIC DNA]</scope>
    <source>
        <strain evidence="1">cv. Heinz 1706</strain>
    </source>
</reference>
<evidence type="ECO:0000313" key="1">
    <source>
        <dbReference type="EnsemblPlants" id="Solyc12g096210.2.1"/>
    </source>
</evidence>
<sequence length="33" mass="3610">MAVADGDGSVPSNVSLPATSFLLHHLCFHFYLY</sequence>
<dbReference type="EnsemblPlants" id="Solyc12g096210.2.1">
    <property type="protein sequence ID" value="Solyc12g096210.2.1"/>
    <property type="gene ID" value="Solyc12g096210.2"/>
</dbReference>
<keyword evidence="2" id="KW-1185">Reference proteome</keyword>
<proteinExistence type="predicted"/>
<protein>
    <submittedName>
        <fullName evidence="1">Uncharacterized protein</fullName>
    </submittedName>
</protein>
<dbReference type="InParanoid" id="A0A3Q7JDN2"/>
<dbReference type="Gramene" id="Solyc12g096210.2.1">
    <property type="protein sequence ID" value="Solyc12g096210.2.1"/>
    <property type="gene ID" value="Solyc12g096210.2"/>
</dbReference>
<name>A0A3Q7JDN2_SOLLC</name>
<reference evidence="1" key="2">
    <citation type="submission" date="2019-01" db="UniProtKB">
        <authorList>
            <consortium name="EnsemblPlants"/>
        </authorList>
    </citation>
    <scope>IDENTIFICATION</scope>
    <source>
        <strain evidence="1">cv. Heinz 1706</strain>
    </source>
</reference>
<accession>A0A3Q7JDN2</accession>
<dbReference type="AlphaFoldDB" id="A0A3Q7JDN2"/>
<evidence type="ECO:0000313" key="2">
    <source>
        <dbReference type="Proteomes" id="UP000004994"/>
    </source>
</evidence>